<feature type="region of interest" description="Disordered" evidence="8">
    <location>
        <begin position="33"/>
        <end position="53"/>
    </location>
</feature>
<comment type="caution">
    <text evidence="11">The sequence shown here is derived from an EMBL/GenBank/DDBJ whole genome shotgun (WGS) entry which is preliminary data.</text>
</comment>
<dbReference type="SUPFAM" id="SSF103473">
    <property type="entry name" value="MFS general substrate transporter"/>
    <property type="match status" value="1"/>
</dbReference>
<dbReference type="PANTHER" id="PTHR48021:SF34">
    <property type="entry name" value="FACILITATED TREHALOSE TRANSPORTER TRET1-2 HOMOLOG-LIKE PROTEIN"/>
    <property type="match status" value="1"/>
</dbReference>
<dbReference type="AlphaFoldDB" id="A0AAD8DMB4"/>
<keyword evidence="4" id="KW-0762">Sugar transport</keyword>
<comment type="subcellular location">
    <subcellularLocation>
        <location evidence="1">Cell membrane</location>
        <topology evidence="1">Multi-pass membrane protein</topology>
    </subcellularLocation>
</comment>
<feature type="transmembrane region" description="Helical" evidence="9">
    <location>
        <begin position="765"/>
        <end position="789"/>
    </location>
</feature>
<feature type="transmembrane region" description="Helical" evidence="9">
    <location>
        <begin position="834"/>
        <end position="853"/>
    </location>
</feature>
<feature type="transmembrane region" description="Helical" evidence="9">
    <location>
        <begin position="536"/>
        <end position="556"/>
    </location>
</feature>
<protein>
    <recommendedName>
        <fullName evidence="10">Major facilitator superfamily (MFS) profile domain-containing protein</fullName>
    </recommendedName>
</protein>
<organism evidence="11 12">
    <name type="scientific">Mythimna separata</name>
    <name type="common">Oriental armyworm</name>
    <name type="synonym">Pseudaletia separata</name>
    <dbReference type="NCBI Taxonomy" id="271217"/>
    <lineage>
        <taxon>Eukaryota</taxon>
        <taxon>Metazoa</taxon>
        <taxon>Ecdysozoa</taxon>
        <taxon>Arthropoda</taxon>
        <taxon>Hexapoda</taxon>
        <taxon>Insecta</taxon>
        <taxon>Pterygota</taxon>
        <taxon>Neoptera</taxon>
        <taxon>Endopterygota</taxon>
        <taxon>Lepidoptera</taxon>
        <taxon>Glossata</taxon>
        <taxon>Ditrysia</taxon>
        <taxon>Noctuoidea</taxon>
        <taxon>Noctuidae</taxon>
        <taxon>Noctuinae</taxon>
        <taxon>Hadenini</taxon>
        <taxon>Mythimna</taxon>
    </lineage>
</organism>
<evidence type="ECO:0000256" key="6">
    <source>
        <dbReference type="ARBA" id="ARBA00022989"/>
    </source>
</evidence>
<accession>A0AAD8DMB4</accession>
<feature type="region of interest" description="Disordered" evidence="8">
    <location>
        <begin position="195"/>
        <end position="224"/>
    </location>
</feature>
<keyword evidence="3" id="KW-1003">Cell membrane</keyword>
<evidence type="ECO:0000256" key="9">
    <source>
        <dbReference type="SAM" id="Phobius"/>
    </source>
</evidence>
<evidence type="ECO:0000256" key="8">
    <source>
        <dbReference type="SAM" id="MobiDB-lite"/>
    </source>
</evidence>
<dbReference type="FunFam" id="1.20.1250.20:FF:000218">
    <property type="entry name" value="facilitated trehalose transporter Tret1"/>
    <property type="match status" value="1"/>
</dbReference>
<feature type="transmembrane region" description="Helical" evidence="9">
    <location>
        <begin position="478"/>
        <end position="498"/>
    </location>
</feature>
<evidence type="ECO:0000256" key="7">
    <source>
        <dbReference type="ARBA" id="ARBA00023136"/>
    </source>
</evidence>
<proteinExistence type="predicted"/>
<evidence type="ECO:0000256" key="4">
    <source>
        <dbReference type="ARBA" id="ARBA00022597"/>
    </source>
</evidence>
<keyword evidence="2" id="KW-0813">Transport</keyword>
<dbReference type="PROSITE" id="PS50850">
    <property type="entry name" value="MFS"/>
    <property type="match status" value="1"/>
</dbReference>
<reference evidence="11" key="1">
    <citation type="submission" date="2023-03" db="EMBL/GenBank/DDBJ databases">
        <title>Chromosome-level genomes of two armyworms, Mythimna separata and Mythimna loreyi, provide insights into the biosynthesis and reception of sex pheromones.</title>
        <authorList>
            <person name="Zhao H."/>
        </authorList>
    </citation>
    <scope>NUCLEOTIDE SEQUENCE</scope>
    <source>
        <strain evidence="11">BeijingLab</strain>
        <tissue evidence="11">Pupa</tissue>
    </source>
</reference>
<feature type="transmembrane region" description="Helical" evidence="9">
    <location>
        <begin position="562"/>
        <end position="581"/>
    </location>
</feature>
<dbReference type="Pfam" id="PF00083">
    <property type="entry name" value="Sugar_tr"/>
    <property type="match status" value="1"/>
</dbReference>
<dbReference type="GO" id="GO:0005886">
    <property type="term" value="C:plasma membrane"/>
    <property type="evidence" value="ECO:0007669"/>
    <property type="project" value="UniProtKB-SubCell"/>
</dbReference>
<evidence type="ECO:0000256" key="2">
    <source>
        <dbReference type="ARBA" id="ARBA00022448"/>
    </source>
</evidence>
<dbReference type="EMBL" id="JARGEI010000026">
    <property type="protein sequence ID" value="KAJ8708241.1"/>
    <property type="molecule type" value="Genomic_DNA"/>
</dbReference>
<evidence type="ECO:0000259" key="10">
    <source>
        <dbReference type="PROSITE" id="PS50850"/>
    </source>
</evidence>
<sequence>MAGSRERLLYERRPDYEYEYEFRRRYEPYDRQTHRDTNRYRQERRRDLHDRPRRKNGYVYEDIYSDFDEAQGRLSLFRPIRPEYLNLPTTYDIKYNSLPRNYYNYEDRNNRRYKKDHYDFRIENERRTRESYESYRKAVESRPKETNSNPKNPTKPTINLTNNSTTKNILNAPTNSSLKQPKNVAVCKPHRISDKTARYWTTDPPERGRNRPKKSEEPKKNVKFSEVSGCNRKMVVDDPICGRKLVPVRELEVSLDQMIQNGYFEKHNIPISRPVGGAVKEEIKGAAGSGVPNGKCLSGAGGKEHQASRKTRHLPQVLAALAVSLAPFSAGLGKGYSSPAIASLQGPGANATRRDFQLTDQQASWLASLSFLGVLSKSYSCSRAITSLQGPGANATRRNFQLTDQQASWLASLSFLELNKSYSSLTIASLKGPGANATKRDVQLTDQQASWLASLSFLGALFGGMAGGAAMRHGRRRVLSLAAAPCSLSWLLTTVATSVRMMCITAFLGGFCCSILTMLSQVYISEISVPDIRGCLSAVLKIVGHLGVLFSFTIGAYLDWQQLALCISAAPLLLFCTVLYIPETPSYLVLTGKDEEAYKSLLWLRGPNSDVAQELATIRTNVLASKNFSQRQSQMSRSQFINSLDVRTMNRLLGPILVTCGLMMFQRFSGAHAFSFYAVPIFRKTFGGMNPHGAAIAVSFVQLLASCLSGLLIDTVGRLPLLIVSSVLMSMALAGFGSYAYYEEVHRNQRIQNVMFHQTIGQNDWIPLLCVLVFTIAFSLGMSPISWLLIGELFPLEYRAFGSAMATAFSYLCAFVGVKTFVDFQQTLGLHGAFWLYASISVGGLCFVVCCVPETKGKDLDEMDPNYVQSLSPKR</sequence>
<dbReference type="InterPro" id="IPR050549">
    <property type="entry name" value="MFS_Trehalose_Transporter"/>
</dbReference>
<feature type="compositionally biased region" description="Basic and acidic residues" evidence="8">
    <location>
        <begin position="127"/>
        <end position="145"/>
    </location>
</feature>
<evidence type="ECO:0000313" key="11">
    <source>
        <dbReference type="EMBL" id="KAJ8708241.1"/>
    </source>
</evidence>
<evidence type="ECO:0000256" key="5">
    <source>
        <dbReference type="ARBA" id="ARBA00022692"/>
    </source>
</evidence>
<keyword evidence="12" id="KW-1185">Reference proteome</keyword>
<feature type="compositionally biased region" description="Basic and acidic residues" evidence="8">
    <location>
        <begin position="33"/>
        <end position="50"/>
    </location>
</feature>
<feature type="transmembrane region" description="Helical" evidence="9">
    <location>
        <begin position="694"/>
        <end position="713"/>
    </location>
</feature>
<keyword evidence="7 9" id="KW-0472">Membrane</keyword>
<evidence type="ECO:0000256" key="3">
    <source>
        <dbReference type="ARBA" id="ARBA00022475"/>
    </source>
</evidence>
<evidence type="ECO:0000313" key="12">
    <source>
        <dbReference type="Proteomes" id="UP001231518"/>
    </source>
</evidence>
<feature type="transmembrane region" description="Helical" evidence="9">
    <location>
        <begin position="801"/>
        <end position="822"/>
    </location>
</feature>
<feature type="transmembrane region" description="Helical" evidence="9">
    <location>
        <begin position="449"/>
        <end position="471"/>
    </location>
</feature>
<gene>
    <name evidence="11" type="ORF">PYW07_010366</name>
</gene>
<dbReference type="Gene3D" id="1.20.1250.20">
    <property type="entry name" value="MFS general substrate transporter like domains"/>
    <property type="match status" value="1"/>
</dbReference>
<feature type="compositionally biased region" description="Basic and acidic residues" evidence="8">
    <location>
        <begin position="204"/>
        <end position="220"/>
    </location>
</feature>
<feature type="domain" description="Major facilitator superfamily (MFS) profile" evidence="10">
    <location>
        <begin position="412"/>
        <end position="856"/>
    </location>
</feature>
<dbReference type="InterPro" id="IPR036259">
    <property type="entry name" value="MFS_trans_sf"/>
</dbReference>
<dbReference type="GO" id="GO:0022857">
    <property type="term" value="F:transmembrane transporter activity"/>
    <property type="evidence" value="ECO:0007669"/>
    <property type="project" value="InterPro"/>
</dbReference>
<evidence type="ECO:0000256" key="1">
    <source>
        <dbReference type="ARBA" id="ARBA00004651"/>
    </source>
</evidence>
<dbReference type="InterPro" id="IPR020846">
    <property type="entry name" value="MFS_dom"/>
</dbReference>
<dbReference type="Proteomes" id="UP001231518">
    <property type="component" value="Chromosome 25"/>
</dbReference>
<keyword evidence="6 9" id="KW-1133">Transmembrane helix</keyword>
<dbReference type="PANTHER" id="PTHR48021">
    <property type="match status" value="1"/>
</dbReference>
<feature type="compositionally biased region" description="Polar residues" evidence="8">
    <location>
        <begin position="146"/>
        <end position="165"/>
    </location>
</feature>
<keyword evidence="5 9" id="KW-0812">Transmembrane</keyword>
<feature type="transmembrane region" description="Helical" evidence="9">
    <location>
        <begin position="652"/>
        <end position="674"/>
    </location>
</feature>
<feature type="transmembrane region" description="Helical" evidence="9">
    <location>
        <begin position="504"/>
        <end position="524"/>
    </location>
</feature>
<feature type="region of interest" description="Disordered" evidence="8">
    <location>
        <begin position="127"/>
        <end position="165"/>
    </location>
</feature>
<name>A0AAD8DMB4_MYTSE</name>
<feature type="transmembrane region" description="Helical" evidence="9">
    <location>
        <begin position="720"/>
        <end position="742"/>
    </location>
</feature>
<dbReference type="InterPro" id="IPR005828">
    <property type="entry name" value="MFS_sugar_transport-like"/>
</dbReference>